<organism evidence="1 2">
    <name type="scientific">Lichenicoccus roseus</name>
    <dbReference type="NCBI Taxonomy" id="2683649"/>
    <lineage>
        <taxon>Bacteria</taxon>
        <taxon>Pseudomonadati</taxon>
        <taxon>Pseudomonadota</taxon>
        <taxon>Alphaproteobacteria</taxon>
        <taxon>Acetobacterales</taxon>
        <taxon>Acetobacteraceae</taxon>
        <taxon>Lichenicoccus</taxon>
    </lineage>
</organism>
<keyword evidence="1" id="KW-0808">Transferase</keyword>
<keyword evidence="1" id="KW-0489">Methyltransferase</keyword>
<dbReference type="SUPFAM" id="SSF53335">
    <property type="entry name" value="S-adenosyl-L-methionine-dependent methyltransferases"/>
    <property type="match status" value="1"/>
</dbReference>
<dbReference type="OrthoDB" id="116799at2"/>
<dbReference type="InterPro" id="IPR029063">
    <property type="entry name" value="SAM-dependent_MTases_sf"/>
</dbReference>
<dbReference type="GO" id="GO:0009312">
    <property type="term" value="P:oligosaccharide biosynthetic process"/>
    <property type="evidence" value="ECO:0007669"/>
    <property type="project" value="InterPro"/>
</dbReference>
<dbReference type="CDD" id="cd02440">
    <property type="entry name" value="AdoMet_MTases"/>
    <property type="match status" value="1"/>
</dbReference>
<evidence type="ECO:0000313" key="1">
    <source>
        <dbReference type="EMBL" id="TLU70966.1"/>
    </source>
</evidence>
<dbReference type="EMBL" id="VCDI01000009">
    <property type="protein sequence ID" value="TLU70966.1"/>
    <property type="molecule type" value="Genomic_DNA"/>
</dbReference>
<gene>
    <name evidence="1" type="ORF">FE263_19095</name>
</gene>
<keyword evidence="2" id="KW-1185">Reference proteome</keyword>
<sequence>MRAAARDVHRDCPRARPGIAALTGSSWDRSVFDRIYEADPDPWKFETSDYERSKYADTLAQLGDRQFEHGLELGCSIGVMTQALSERCRTLLAVDLAEAAIARASTRCAVQLGSGAVEFRRAVLPGEWDWNDRRFDLILVSELLYFLSPADNAALAARCVAQARPGCVALLVNWTGPTDTPCTGHEAAGLFADALAAGGFRRSAPLVRDGYRLDLLERPRP</sequence>
<dbReference type="GO" id="GO:0008757">
    <property type="term" value="F:S-adenosylmethionine-dependent methyltransferase activity"/>
    <property type="evidence" value="ECO:0007669"/>
    <property type="project" value="InterPro"/>
</dbReference>
<proteinExistence type="predicted"/>
<protein>
    <submittedName>
        <fullName evidence="1">Methyltransferase domain-containing protein</fullName>
    </submittedName>
</protein>
<reference evidence="1 2" key="1">
    <citation type="submission" date="2019-05" db="EMBL/GenBank/DDBJ databases">
        <authorList>
            <person name="Pankratov T."/>
            <person name="Grouzdev D."/>
        </authorList>
    </citation>
    <scope>NUCLEOTIDE SEQUENCE [LARGE SCALE GENOMIC DNA]</scope>
    <source>
        <strain evidence="1 2">KEBCLARHB70R</strain>
    </source>
</reference>
<dbReference type="Pfam" id="PF05401">
    <property type="entry name" value="NodS"/>
    <property type="match status" value="1"/>
</dbReference>
<dbReference type="InterPro" id="IPR008715">
    <property type="entry name" value="SAM-MeTfrase_NodS-like"/>
</dbReference>
<evidence type="ECO:0000313" key="2">
    <source>
        <dbReference type="Proteomes" id="UP000305654"/>
    </source>
</evidence>
<comment type="caution">
    <text evidence="1">The sequence shown here is derived from an EMBL/GenBank/DDBJ whole genome shotgun (WGS) entry which is preliminary data.</text>
</comment>
<dbReference type="Proteomes" id="UP000305654">
    <property type="component" value="Unassembled WGS sequence"/>
</dbReference>
<dbReference type="GO" id="GO:0032259">
    <property type="term" value="P:methylation"/>
    <property type="evidence" value="ECO:0007669"/>
    <property type="project" value="UniProtKB-KW"/>
</dbReference>
<dbReference type="Gene3D" id="3.40.50.150">
    <property type="entry name" value="Vaccinia Virus protein VP39"/>
    <property type="match status" value="1"/>
</dbReference>
<name>A0A5R9J6I6_9PROT</name>
<accession>A0A5R9J6I6</accession>
<dbReference type="AlphaFoldDB" id="A0A5R9J6I6"/>